<name>A0A3G2SYA7_9GAMM</name>
<keyword evidence="1" id="KW-0732">Signal</keyword>
<protein>
    <recommendedName>
        <fullName evidence="4">Porin</fullName>
    </recommendedName>
</protein>
<dbReference type="AlphaFoldDB" id="A0A3G2SYA7"/>
<gene>
    <name evidence="2" type="ORF">CDG68_03545</name>
</gene>
<dbReference type="EMBL" id="CP033133">
    <property type="protein sequence ID" value="AYO52815.1"/>
    <property type="molecule type" value="Genomic_DNA"/>
</dbReference>
<sequence>MKKLWLYCATATLLSSSLSYADSLTWGDKQAEAGQLTVSGAVRTRYQHKDFSDEASEGTNGDWKLADLKLVLNYENPNWLAQSDVRCYQYDRLCDAIFLHSAWAGYKINDQQTISAGLQPVDFGFGRFWGSSYYETLFNTLGYEDVHNLGLKYQFKQQDYHLTLGYYPTDGGNFKGTSKDASRYTGNFVEADDLDHGTNIQEKNMWVARASKNITWNAENRFSSEVGGSVWYSDLENKKTDETGHKSNWNIFSITNYQDWQVMLLAGQQKINNKDQLMPNSSTLGAFDYAYNIANDGKYAMAELNYSVKDDFKGITGIKPYLSYSQFFKDESGYEDSNRIIAGLAFNYKKVGVQAEYIWSRNDAMIGGSSKALAEGDNNDWNKLLYLAVGYYF</sequence>
<dbReference type="SUPFAM" id="SSF56935">
    <property type="entry name" value="Porins"/>
    <property type="match status" value="1"/>
</dbReference>
<reference evidence="2 3" key="1">
    <citation type="submission" date="2018-10" db="EMBL/GenBank/DDBJ databases">
        <title>The complete genome of Acinetobacter wuhouensis strain WCHAW010062.</title>
        <authorList>
            <person name="Hu Y."/>
            <person name="Long H."/>
            <person name="Feng Y."/>
            <person name="Zong Z."/>
        </authorList>
    </citation>
    <scope>NUCLEOTIDE SEQUENCE [LARGE SCALE GENOMIC DNA]</scope>
    <source>
        <strain evidence="2 3">WCHAW010062</strain>
    </source>
</reference>
<evidence type="ECO:0000313" key="3">
    <source>
        <dbReference type="Proteomes" id="UP000279962"/>
    </source>
</evidence>
<feature type="chain" id="PRO_5018184290" description="Porin" evidence="1">
    <location>
        <begin position="22"/>
        <end position="393"/>
    </location>
</feature>
<proteinExistence type="predicted"/>
<accession>A0A3G2SYA7</accession>
<evidence type="ECO:0000256" key="1">
    <source>
        <dbReference type="SAM" id="SignalP"/>
    </source>
</evidence>
<evidence type="ECO:0008006" key="4">
    <source>
        <dbReference type="Google" id="ProtNLM"/>
    </source>
</evidence>
<organism evidence="2 3">
    <name type="scientific">Acinetobacter wuhouensis</name>
    <dbReference type="NCBI Taxonomy" id="1879050"/>
    <lineage>
        <taxon>Bacteria</taxon>
        <taxon>Pseudomonadati</taxon>
        <taxon>Pseudomonadota</taxon>
        <taxon>Gammaproteobacteria</taxon>
        <taxon>Moraxellales</taxon>
        <taxon>Moraxellaceae</taxon>
        <taxon>Acinetobacter</taxon>
    </lineage>
</organism>
<dbReference type="RefSeq" id="WP_087552098.1">
    <property type="nucleotide sequence ID" value="NZ_CP033133.1"/>
</dbReference>
<dbReference type="Proteomes" id="UP000279962">
    <property type="component" value="Chromosome"/>
</dbReference>
<evidence type="ECO:0000313" key="2">
    <source>
        <dbReference type="EMBL" id="AYO52815.1"/>
    </source>
</evidence>
<feature type="signal peptide" evidence="1">
    <location>
        <begin position="1"/>
        <end position="21"/>
    </location>
</feature>